<dbReference type="EMBL" id="NKHZ01000088">
    <property type="protein sequence ID" value="PNS14212.1"/>
    <property type="molecule type" value="Genomic_DNA"/>
</dbReference>
<dbReference type="Proteomes" id="UP000243797">
    <property type="component" value="Unassembled WGS sequence"/>
</dbReference>
<proteinExistence type="predicted"/>
<feature type="compositionally biased region" description="Polar residues" evidence="1">
    <location>
        <begin position="24"/>
        <end position="34"/>
    </location>
</feature>
<name>A0A2K1QH39_9PEZI</name>
<organism evidence="2 3">
    <name type="scientific">Sphaceloma murrayae</name>
    <dbReference type="NCBI Taxonomy" id="2082308"/>
    <lineage>
        <taxon>Eukaryota</taxon>
        <taxon>Fungi</taxon>
        <taxon>Dikarya</taxon>
        <taxon>Ascomycota</taxon>
        <taxon>Pezizomycotina</taxon>
        <taxon>Dothideomycetes</taxon>
        <taxon>Dothideomycetidae</taxon>
        <taxon>Myriangiales</taxon>
        <taxon>Elsinoaceae</taxon>
        <taxon>Sphaceloma</taxon>
    </lineage>
</organism>
<protein>
    <submittedName>
        <fullName evidence="2">Uncharacterized protein</fullName>
    </submittedName>
</protein>
<feature type="compositionally biased region" description="Polar residues" evidence="1">
    <location>
        <begin position="547"/>
        <end position="557"/>
    </location>
</feature>
<feature type="region of interest" description="Disordered" evidence="1">
    <location>
        <begin position="1"/>
        <end position="569"/>
    </location>
</feature>
<feature type="compositionally biased region" description="Basic and acidic residues" evidence="1">
    <location>
        <begin position="494"/>
        <end position="512"/>
    </location>
</feature>
<keyword evidence="3" id="KW-1185">Reference proteome</keyword>
<dbReference type="InParanoid" id="A0A2K1QH39"/>
<dbReference type="OrthoDB" id="3600083at2759"/>
<sequence>MSSDKTNTGVQNLRAMFENHEANTQRTSSPSGRSSAGDGERKVSKVRASFVSVDRPTDMTNTNGSVNGDAIESTDNAPGKKEDEQSTDLKPGAGDTDMQTAKPSTADSPPKPVESDQAAAVAPAPFGSENKDQVSTSDAILEAPTDLADGRGSERSDILSSKPDAATPSGVSQPSSILPVKDVPAANPDKPTTAVEEEPGQLKPADPTHSTTVISANTATPKSVTKKPSKAFMAQKSTPITASPDIKSAKQDTPSKMPKSKPSLNFRQSRGPASPATTRADVPKSPAVPKSPGRPTTSDSKTSEKSGGSSKLGSRGGRSSLTAQTAASAAKSKSTGSETTKSTGVEKTLPVRSKPRSPTRAAKLPSHLTAPTASSAAKHENSKAPPKANPASRLPGTSSVRSSLGDLKSSTHSTKSGLGRSNSTATKPAPRMSNTKPVVADEGFLARMMRPTASSASKTHDKPDSKPTSSKPVTTVRPRAAADAKSKVASKTGKGKDAAFDTKPLENGHVKEAGSLPRVESTGAEATATPSKKESTQGPNEGAGNQEDATIDSSIAGIQTPGVEAPSIR</sequence>
<reference evidence="2 3" key="1">
    <citation type="submission" date="2017-06" db="EMBL/GenBank/DDBJ databases">
        <title>Draft genome sequence of a variant of Elsinoe murrayae.</title>
        <authorList>
            <person name="Cheng Q."/>
        </authorList>
    </citation>
    <scope>NUCLEOTIDE SEQUENCE [LARGE SCALE GENOMIC DNA]</scope>
    <source>
        <strain evidence="2 3">CQ-2017a</strain>
    </source>
</reference>
<feature type="compositionally biased region" description="Polar residues" evidence="1">
    <location>
        <begin position="395"/>
        <end position="436"/>
    </location>
</feature>
<evidence type="ECO:0000313" key="2">
    <source>
        <dbReference type="EMBL" id="PNS14212.1"/>
    </source>
</evidence>
<feature type="compositionally biased region" description="Polar residues" evidence="1">
    <location>
        <begin position="1"/>
        <end position="11"/>
    </location>
</feature>
<accession>A0A2K1QH39</accession>
<feature type="compositionally biased region" description="Polar residues" evidence="1">
    <location>
        <begin position="208"/>
        <end position="223"/>
    </location>
</feature>
<evidence type="ECO:0000313" key="3">
    <source>
        <dbReference type="Proteomes" id="UP000243797"/>
    </source>
</evidence>
<feature type="compositionally biased region" description="Low complexity" evidence="1">
    <location>
        <begin position="296"/>
        <end position="343"/>
    </location>
</feature>
<dbReference type="AlphaFoldDB" id="A0A2K1QH39"/>
<feature type="compositionally biased region" description="Polar residues" evidence="1">
    <location>
        <begin position="97"/>
        <end position="107"/>
    </location>
</feature>
<feature type="compositionally biased region" description="Basic and acidic residues" evidence="1">
    <location>
        <begin position="148"/>
        <end position="157"/>
    </location>
</feature>
<evidence type="ECO:0000256" key="1">
    <source>
        <dbReference type="SAM" id="MobiDB-lite"/>
    </source>
</evidence>
<gene>
    <name evidence="2" type="ORF">CAC42_6725</name>
</gene>
<dbReference type="STRING" id="2082308.A0A2K1QH39"/>
<comment type="caution">
    <text evidence="2">The sequence shown here is derived from an EMBL/GenBank/DDBJ whole genome shotgun (WGS) entry which is preliminary data.</text>
</comment>